<dbReference type="KEGG" id="lcf:127143541"/>
<evidence type="ECO:0000313" key="3">
    <source>
        <dbReference type="Proteomes" id="UP000694890"/>
    </source>
</evidence>
<feature type="region of interest" description="Disordered" evidence="1">
    <location>
        <begin position="24"/>
        <end position="73"/>
    </location>
</feature>
<feature type="signal peptide" evidence="2">
    <location>
        <begin position="1"/>
        <end position="18"/>
    </location>
</feature>
<sequence>MMKMKMMMMVMLLVAASAAPLPPLPSNHSSHDDQDSGRLHLSDDRERNSTRFESLHDVNTTNDDVSGSSDMSSNFPSVFSFSPDTRDASMDISSFVQPRCVLPTCLTVNLGSSLQGGDEKAGGATSDPFGIGKK</sequence>
<protein>
    <submittedName>
        <fullName evidence="4">Uncharacterized protein zgc:193726 isoform X1</fullName>
    </submittedName>
</protein>
<dbReference type="AlphaFoldDB" id="A0AAJ8DW41"/>
<feature type="chain" id="PRO_5042606505" evidence="2">
    <location>
        <begin position="19"/>
        <end position="134"/>
    </location>
</feature>
<feature type="compositionally biased region" description="Polar residues" evidence="1">
    <location>
        <begin position="57"/>
        <end position="71"/>
    </location>
</feature>
<dbReference type="RefSeq" id="XP_050933686.1">
    <property type="nucleotide sequence ID" value="XM_051077729.1"/>
</dbReference>
<evidence type="ECO:0000256" key="2">
    <source>
        <dbReference type="SAM" id="SignalP"/>
    </source>
</evidence>
<evidence type="ECO:0000256" key="1">
    <source>
        <dbReference type="SAM" id="MobiDB-lite"/>
    </source>
</evidence>
<dbReference type="GeneID" id="127143541"/>
<feature type="region of interest" description="Disordered" evidence="1">
    <location>
        <begin position="113"/>
        <end position="134"/>
    </location>
</feature>
<name>A0AAJ8DW41_LATCA</name>
<keyword evidence="2" id="KW-0732">Signal</keyword>
<feature type="compositionally biased region" description="Basic and acidic residues" evidence="1">
    <location>
        <begin position="29"/>
        <end position="56"/>
    </location>
</feature>
<organism evidence="3 4">
    <name type="scientific">Lates calcarifer</name>
    <name type="common">Barramundi</name>
    <name type="synonym">Holocentrus calcarifer</name>
    <dbReference type="NCBI Taxonomy" id="8187"/>
    <lineage>
        <taxon>Eukaryota</taxon>
        <taxon>Metazoa</taxon>
        <taxon>Chordata</taxon>
        <taxon>Craniata</taxon>
        <taxon>Vertebrata</taxon>
        <taxon>Euteleostomi</taxon>
        <taxon>Actinopterygii</taxon>
        <taxon>Neopterygii</taxon>
        <taxon>Teleostei</taxon>
        <taxon>Neoteleostei</taxon>
        <taxon>Acanthomorphata</taxon>
        <taxon>Carangaria</taxon>
        <taxon>Carangaria incertae sedis</taxon>
        <taxon>Centropomidae</taxon>
        <taxon>Lates</taxon>
    </lineage>
</organism>
<dbReference type="Proteomes" id="UP000694890">
    <property type="component" value="Linkage group LG18"/>
</dbReference>
<reference evidence="4" key="1">
    <citation type="submission" date="2025-08" db="UniProtKB">
        <authorList>
            <consortium name="RefSeq"/>
        </authorList>
    </citation>
    <scope>IDENTIFICATION</scope>
    <source>
        <tissue evidence="4">Brain</tissue>
    </source>
</reference>
<accession>A0AAJ8DW41</accession>
<evidence type="ECO:0000313" key="4">
    <source>
        <dbReference type="RefSeq" id="XP_050933686.1"/>
    </source>
</evidence>
<gene>
    <name evidence="4" type="primary">zgc:193726</name>
</gene>
<proteinExistence type="predicted"/>